<accession>A0A0B1TAM2</accession>
<dbReference type="OrthoDB" id="5804615at2759"/>
<sequence>MTEQLKEQTVDFPLSYESLNACTRVPPSDAEDFADTLRPSSVAIYADLGHLTTFCKSNHSLLKAGILDSCDHRTLSMSLPSLDKMLGIFNPSLTVVQPNKRDDNLVNQAKFVCLIRYNNAKIKR</sequence>
<proteinExistence type="predicted"/>
<dbReference type="AlphaFoldDB" id="A0A0B1TAM2"/>
<dbReference type="Proteomes" id="UP000053660">
    <property type="component" value="Unassembled WGS sequence"/>
</dbReference>
<gene>
    <name evidence="1" type="ORF">OESDEN_06952</name>
</gene>
<reference evidence="1 2" key="1">
    <citation type="submission" date="2014-03" db="EMBL/GenBank/DDBJ databases">
        <title>Draft genome of the hookworm Oesophagostomum dentatum.</title>
        <authorList>
            <person name="Mitreva M."/>
        </authorList>
    </citation>
    <scope>NUCLEOTIDE SEQUENCE [LARGE SCALE GENOMIC DNA]</scope>
    <source>
        <strain evidence="1 2">OD-Hann</strain>
    </source>
</reference>
<name>A0A0B1TAM2_OESDE</name>
<protein>
    <submittedName>
        <fullName evidence="1">Uncharacterized protein</fullName>
    </submittedName>
</protein>
<evidence type="ECO:0000313" key="1">
    <source>
        <dbReference type="EMBL" id="KHJ93141.1"/>
    </source>
</evidence>
<evidence type="ECO:0000313" key="2">
    <source>
        <dbReference type="Proteomes" id="UP000053660"/>
    </source>
</evidence>
<keyword evidence="2" id="KW-1185">Reference proteome</keyword>
<dbReference type="EMBL" id="KN550927">
    <property type="protein sequence ID" value="KHJ93141.1"/>
    <property type="molecule type" value="Genomic_DNA"/>
</dbReference>
<organism evidence="1 2">
    <name type="scientific">Oesophagostomum dentatum</name>
    <name type="common">Nodular worm</name>
    <dbReference type="NCBI Taxonomy" id="61180"/>
    <lineage>
        <taxon>Eukaryota</taxon>
        <taxon>Metazoa</taxon>
        <taxon>Ecdysozoa</taxon>
        <taxon>Nematoda</taxon>
        <taxon>Chromadorea</taxon>
        <taxon>Rhabditida</taxon>
        <taxon>Rhabditina</taxon>
        <taxon>Rhabditomorpha</taxon>
        <taxon>Strongyloidea</taxon>
        <taxon>Strongylidae</taxon>
        <taxon>Oesophagostomum</taxon>
    </lineage>
</organism>